<evidence type="ECO:0000313" key="2">
    <source>
        <dbReference type="Proteomes" id="UP000327013"/>
    </source>
</evidence>
<sequence>MGQPRSEEEKVRTEIQRLGTMSGWLFIYAPCNFYYHALPQATEIGLSRASMQDPV</sequence>
<dbReference type="Proteomes" id="UP000327013">
    <property type="component" value="Unassembled WGS sequence"/>
</dbReference>
<dbReference type="EMBL" id="VIBQ01000009">
    <property type="protein sequence ID" value="KAB8336905.1"/>
    <property type="molecule type" value="Genomic_DNA"/>
</dbReference>
<keyword evidence="2" id="KW-1185">Reference proteome</keyword>
<protein>
    <submittedName>
        <fullName evidence="1">Uncharacterized protein</fullName>
    </submittedName>
</protein>
<dbReference type="AlphaFoldDB" id="A0A5N6KP92"/>
<proteinExistence type="predicted"/>
<evidence type="ECO:0000313" key="1">
    <source>
        <dbReference type="EMBL" id="KAB8336905.1"/>
    </source>
</evidence>
<accession>A0A5N6KP92</accession>
<name>A0A5N6KP92_9ROSI</name>
<organism evidence="1 2">
    <name type="scientific">Carpinus fangiana</name>
    <dbReference type="NCBI Taxonomy" id="176857"/>
    <lineage>
        <taxon>Eukaryota</taxon>
        <taxon>Viridiplantae</taxon>
        <taxon>Streptophyta</taxon>
        <taxon>Embryophyta</taxon>
        <taxon>Tracheophyta</taxon>
        <taxon>Spermatophyta</taxon>
        <taxon>Magnoliopsida</taxon>
        <taxon>eudicotyledons</taxon>
        <taxon>Gunneridae</taxon>
        <taxon>Pentapetalae</taxon>
        <taxon>rosids</taxon>
        <taxon>fabids</taxon>
        <taxon>Fagales</taxon>
        <taxon>Betulaceae</taxon>
        <taxon>Carpinus</taxon>
    </lineage>
</organism>
<gene>
    <name evidence="1" type="ORF">FH972_021212</name>
</gene>
<comment type="caution">
    <text evidence="1">The sequence shown here is derived from an EMBL/GenBank/DDBJ whole genome shotgun (WGS) entry which is preliminary data.</text>
</comment>
<reference evidence="1 2" key="1">
    <citation type="submission" date="2019-06" db="EMBL/GenBank/DDBJ databases">
        <title>A chromosomal-level reference genome of Carpinus fangiana (Coryloideae, Betulaceae).</title>
        <authorList>
            <person name="Yang X."/>
            <person name="Wang Z."/>
            <person name="Zhang L."/>
            <person name="Hao G."/>
            <person name="Liu J."/>
            <person name="Yang Y."/>
        </authorList>
    </citation>
    <scope>NUCLEOTIDE SEQUENCE [LARGE SCALE GENOMIC DNA]</scope>
    <source>
        <strain evidence="1">Cfa_2016G</strain>
        <tissue evidence="1">Leaf</tissue>
    </source>
</reference>